<feature type="domain" description="J" evidence="1">
    <location>
        <begin position="3"/>
        <end position="65"/>
    </location>
</feature>
<accession>A0A7E4V2S9</accession>
<sequence>MKSYYDLLETTGTATQNELKQAYFACLRVSHPDKGASDLDHFNLLQKAYEVLRDPSKRKEYDAWLKEQLIRADDVFGIVDEFDWDSTCQTGDHLLESLPSCRCCGDSYLIESEDLDLIIDFAYFDCASCSVKLKILKV</sequence>
<proteinExistence type="predicted"/>
<dbReference type="InterPro" id="IPR001623">
    <property type="entry name" value="DnaJ_domain"/>
</dbReference>
<dbReference type="CDD" id="cd06257">
    <property type="entry name" value="DnaJ"/>
    <property type="match status" value="1"/>
</dbReference>
<reference evidence="2" key="1">
    <citation type="journal article" date="2013" name="Genetics">
        <title>The draft genome and transcriptome of Panagrellus redivivus are shaped by the harsh demands of a free-living lifestyle.</title>
        <authorList>
            <person name="Srinivasan J."/>
            <person name="Dillman A.R."/>
            <person name="Macchietto M.G."/>
            <person name="Heikkinen L."/>
            <person name="Lakso M."/>
            <person name="Fracchia K.M."/>
            <person name="Antoshechkin I."/>
            <person name="Mortazavi A."/>
            <person name="Wong G."/>
            <person name="Sternberg P.W."/>
        </authorList>
    </citation>
    <scope>NUCLEOTIDE SEQUENCE [LARGE SCALE GENOMIC DNA]</scope>
    <source>
        <strain evidence="2">MT8872</strain>
    </source>
</reference>
<dbReference type="PRINTS" id="PR00625">
    <property type="entry name" value="JDOMAIN"/>
</dbReference>
<dbReference type="InterPro" id="IPR036671">
    <property type="entry name" value="DPH_MB_sf"/>
</dbReference>
<dbReference type="AlphaFoldDB" id="A0A7E4V2S9"/>
<dbReference type="PANTHER" id="PTHR45090">
    <property type="entry name" value="CHAPERONE PROTEIN DNAJ 20 CHLOROPLASTIC"/>
    <property type="match status" value="1"/>
</dbReference>
<dbReference type="InterPro" id="IPR053232">
    <property type="entry name" value="DnaJ_C/III_chloroplastic"/>
</dbReference>
<dbReference type="PANTHER" id="PTHR45090:SF4">
    <property type="entry name" value="J DOMAIN-CONTAINING PROTEIN"/>
    <property type="match status" value="1"/>
</dbReference>
<dbReference type="PROSITE" id="PS50076">
    <property type="entry name" value="DNAJ_2"/>
    <property type="match status" value="1"/>
</dbReference>
<evidence type="ECO:0000313" key="2">
    <source>
        <dbReference type="Proteomes" id="UP000492821"/>
    </source>
</evidence>
<dbReference type="Gene3D" id="3.10.660.10">
    <property type="entry name" value="DPH Zinc finger"/>
    <property type="match status" value="1"/>
</dbReference>
<organism evidence="2 3">
    <name type="scientific">Panagrellus redivivus</name>
    <name type="common">Microworm</name>
    <dbReference type="NCBI Taxonomy" id="6233"/>
    <lineage>
        <taxon>Eukaryota</taxon>
        <taxon>Metazoa</taxon>
        <taxon>Ecdysozoa</taxon>
        <taxon>Nematoda</taxon>
        <taxon>Chromadorea</taxon>
        <taxon>Rhabditida</taxon>
        <taxon>Tylenchina</taxon>
        <taxon>Panagrolaimomorpha</taxon>
        <taxon>Panagrolaimoidea</taxon>
        <taxon>Panagrolaimidae</taxon>
        <taxon>Panagrellus</taxon>
    </lineage>
</organism>
<name>A0A7E4V2S9_PANRE</name>
<dbReference type="PROSITE" id="PS00636">
    <property type="entry name" value="DNAJ_1"/>
    <property type="match status" value="1"/>
</dbReference>
<evidence type="ECO:0000313" key="3">
    <source>
        <dbReference type="WBParaSite" id="Pan_g15500.t1"/>
    </source>
</evidence>
<dbReference type="SUPFAM" id="SSF46565">
    <property type="entry name" value="Chaperone J-domain"/>
    <property type="match status" value="1"/>
</dbReference>
<dbReference type="InterPro" id="IPR036869">
    <property type="entry name" value="J_dom_sf"/>
</dbReference>
<dbReference type="Pfam" id="PF00226">
    <property type="entry name" value="DnaJ"/>
    <property type="match status" value="1"/>
</dbReference>
<dbReference type="WBParaSite" id="Pan_g15500.t1">
    <property type="protein sequence ID" value="Pan_g15500.t1"/>
    <property type="gene ID" value="Pan_g15500"/>
</dbReference>
<dbReference type="SMART" id="SM00271">
    <property type="entry name" value="DnaJ"/>
    <property type="match status" value="1"/>
</dbReference>
<dbReference type="Proteomes" id="UP000492821">
    <property type="component" value="Unassembled WGS sequence"/>
</dbReference>
<protein>
    <submittedName>
        <fullName evidence="3">J domain-containing protein</fullName>
    </submittedName>
</protein>
<keyword evidence="2" id="KW-1185">Reference proteome</keyword>
<dbReference type="Gene3D" id="1.10.287.110">
    <property type="entry name" value="DnaJ domain"/>
    <property type="match status" value="1"/>
</dbReference>
<dbReference type="InterPro" id="IPR018253">
    <property type="entry name" value="DnaJ_domain_CS"/>
</dbReference>
<evidence type="ECO:0000259" key="1">
    <source>
        <dbReference type="PROSITE" id="PS50076"/>
    </source>
</evidence>
<reference evidence="3" key="2">
    <citation type="submission" date="2020-10" db="UniProtKB">
        <authorList>
            <consortium name="WormBaseParasite"/>
        </authorList>
    </citation>
    <scope>IDENTIFICATION</scope>
</reference>